<dbReference type="Proteomes" id="UP000800038">
    <property type="component" value="Unassembled WGS sequence"/>
</dbReference>
<organism evidence="2 3">
    <name type="scientific">Clathrospora elynae</name>
    <dbReference type="NCBI Taxonomy" id="706981"/>
    <lineage>
        <taxon>Eukaryota</taxon>
        <taxon>Fungi</taxon>
        <taxon>Dikarya</taxon>
        <taxon>Ascomycota</taxon>
        <taxon>Pezizomycotina</taxon>
        <taxon>Dothideomycetes</taxon>
        <taxon>Pleosporomycetidae</taxon>
        <taxon>Pleosporales</taxon>
        <taxon>Diademaceae</taxon>
        <taxon>Clathrospora</taxon>
    </lineage>
</organism>
<evidence type="ECO:0000313" key="2">
    <source>
        <dbReference type="EMBL" id="KAF1935634.1"/>
    </source>
</evidence>
<feature type="region of interest" description="Disordered" evidence="1">
    <location>
        <begin position="17"/>
        <end position="133"/>
    </location>
</feature>
<evidence type="ECO:0000256" key="1">
    <source>
        <dbReference type="SAM" id="MobiDB-lite"/>
    </source>
</evidence>
<dbReference type="EMBL" id="ML976249">
    <property type="protein sequence ID" value="KAF1935634.1"/>
    <property type="molecule type" value="Genomic_DNA"/>
</dbReference>
<dbReference type="AlphaFoldDB" id="A0A6A5S7X6"/>
<keyword evidence="3" id="KW-1185">Reference proteome</keyword>
<evidence type="ECO:0000313" key="3">
    <source>
        <dbReference type="Proteomes" id="UP000800038"/>
    </source>
</evidence>
<feature type="compositionally biased region" description="Acidic residues" evidence="1">
    <location>
        <begin position="64"/>
        <end position="73"/>
    </location>
</feature>
<gene>
    <name evidence="2" type="ORF">EJ02DRAFT_428256</name>
</gene>
<feature type="compositionally biased region" description="Acidic residues" evidence="1">
    <location>
        <begin position="29"/>
        <end position="45"/>
    </location>
</feature>
<reference evidence="2" key="1">
    <citation type="journal article" date="2020" name="Stud. Mycol.">
        <title>101 Dothideomycetes genomes: a test case for predicting lifestyles and emergence of pathogens.</title>
        <authorList>
            <person name="Haridas S."/>
            <person name="Albert R."/>
            <person name="Binder M."/>
            <person name="Bloem J."/>
            <person name="Labutti K."/>
            <person name="Salamov A."/>
            <person name="Andreopoulos B."/>
            <person name="Baker S."/>
            <person name="Barry K."/>
            <person name="Bills G."/>
            <person name="Bluhm B."/>
            <person name="Cannon C."/>
            <person name="Castanera R."/>
            <person name="Culley D."/>
            <person name="Daum C."/>
            <person name="Ezra D."/>
            <person name="Gonzalez J."/>
            <person name="Henrissat B."/>
            <person name="Kuo A."/>
            <person name="Liang C."/>
            <person name="Lipzen A."/>
            <person name="Lutzoni F."/>
            <person name="Magnuson J."/>
            <person name="Mondo S."/>
            <person name="Nolan M."/>
            <person name="Ohm R."/>
            <person name="Pangilinan J."/>
            <person name="Park H.-J."/>
            <person name="Ramirez L."/>
            <person name="Alfaro M."/>
            <person name="Sun H."/>
            <person name="Tritt A."/>
            <person name="Yoshinaga Y."/>
            <person name="Zwiers L.-H."/>
            <person name="Turgeon B."/>
            <person name="Goodwin S."/>
            <person name="Spatafora J."/>
            <person name="Crous P."/>
            <person name="Grigoriev I."/>
        </authorList>
    </citation>
    <scope>NUCLEOTIDE SEQUENCE</scope>
    <source>
        <strain evidence="2">CBS 161.51</strain>
    </source>
</reference>
<protein>
    <submittedName>
        <fullName evidence="2">Uncharacterized protein</fullName>
    </submittedName>
</protein>
<feature type="compositionally biased region" description="Polar residues" evidence="1">
    <location>
        <begin position="77"/>
        <end position="88"/>
    </location>
</feature>
<proteinExistence type="predicted"/>
<feature type="compositionally biased region" description="Basic and acidic residues" evidence="1">
    <location>
        <begin position="122"/>
        <end position="133"/>
    </location>
</feature>
<sequence>MCVRRAAQLLEVVLSRDAAVFDTTLDPGDAAETEANDLEGPDDSTSEGSDSASDSGSSGSPDTDASDQEEVDEQAAAISQPSLENSALSDADTEDAGMHSESGLSATPQGAGTILENKQASKRADLERACLQI</sequence>
<name>A0A6A5S7X6_9PLEO</name>
<accession>A0A6A5S7X6</accession>
<feature type="compositionally biased region" description="Low complexity" evidence="1">
    <location>
        <begin position="46"/>
        <end position="63"/>
    </location>
</feature>